<feature type="binding site" evidence="5">
    <location>
        <begin position="8"/>
        <end position="15"/>
    </location>
    <ligand>
        <name>substrate</name>
    </ligand>
</feature>
<evidence type="ECO:0000256" key="6">
    <source>
        <dbReference type="PIRSR" id="PIRSR613078-3"/>
    </source>
</evidence>
<dbReference type="EMBL" id="CP127294">
    <property type="protein sequence ID" value="WIX77119.1"/>
    <property type="molecule type" value="Genomic_DNA"/>
</dbReference>
<dbReference type="GO" id="GO:0006096">
    <property type="term" value="P:glycolytic process"/>
    <property type="evidence" value="ECO:0007669"/>
    <property type="project" value="UniProtKB-KW"/>
</dbReference>
<organism evidence="8 9">
    <name type="scientific">Amycolatopsis carbonis</name>
    <dbReference type="NCBI Taxonomy" id="715471"/>
    <lineage>
        <taxon>Bacteria</taxon>
        <taxon>Bacillati</taxon>
        <taxon>Actinomycetota</taxon>
        <taxon>Actinomycetes</taxon>
        <taxon>Pseudonocardiales</taxon>
        <taxon>Pseudonocardiaceae</taxon>
        <taxon>Amycolatopsis</taxon>
    </lineage>
</organism>
<evidence type="ECO:0000256" key="7">
    <source>
        <dbReference type="RuleBase" id="RU004512"/>
    </source>
</evidence>
<evidence type="ECO:0000256" key="4">
    <source>
        <dbReference type="PIRSR" id="PIRSR613078-1"/>
    </source>
</evidence>
<dbReference type="InterPro" id="IPR005952">
    <property type="entry name" value="Phosphogly_mut1"/>
</dbReference>
<dbReference type="SMART" id="SM00855">
    <property type="entry name" value="PGAM"/>
    <property type="match status" value="1"/>
</dbReference>
<feature type="binding site" evidence="5">
    <location>
        <position position="58"/>
    </location>
    <ligand>
        <name>substrate</name>
    </ligand>
</feature>
<dbReference type="PIRSF" id="PIRSF000709">
    <property type="entry name" value="6PFK_2-Ptase"/>
    <property type="match status" value="1"/>
</dbReference>
<dbReference type="AlphaFoldDB" id="A0A9Y2ICQ2"/>
<accession>A0A9Y2ICQ2</accession>
<evidence type="ECO:0000256" key="2">
    <source>
        <dbReference type="ARBA" id="ARBA00023152"/>
    </source>
</evidence>
<proteinExistence type="inferred from homology"/>
<dbReference type="InterPro" id="IPR013078">
    <property type="entry name" value="His_Pase_superF_clade-1"/>
</dbReference>
<evidence type="ECO:0000256" key="3">
    <source>
        <dbReference type="ARBA" id="ARBA00023235"/>
    </source>
</evidence>
<sequence length="193" mass="20683">MTSLVLLRHGESTANAGDLFAGHLDVPLTPAGVVEAGAAAEELAGWCPDVVHSSPLVRAAETAAIVGSRLTPDVVVEYQAALVERHYGALQGLRRADARARFGAEAVERWRRSPAGVPPGGESLEMLHERLRPYWREVLLPLLESGRRVLVVAHGNSLRMLLAHVSGLEIREAIGAEVPTAVPLRPAVRLPAR</sequence>
<dbReference type="KEGG" id="acab:QRX50_37815"/>
<dbReference type="CDD" id="cd07067">
    <property type="entry name" value="HP_PGM_like"/>
    <property type="match status" value="1"/>
</dbReference>
<feature type="active site" description="Proton donor/acceptor" evidence="4">
    <location>
        <position position="84"/>
    </location>
</feature>
<keyword evidence="9" id="KW-1185">Reference proteome</keyword>
<dbReference type="Gene3D" id="3.40.50.1240">
    <property type="entry name" value="Phosphoglycerate mutase-like"/>
    <property type="match status" value="1"/>
</dbReference>
<dbReference type="PANTHER" id="PTHR11931">
    <property type="entry name" value="PHOSPHOGLYCERATE MUTASE"/>
    <property type="match status" value="1"/>
</dbReference>
<keyword evidence="2" id="KW-0324">Glycolysis</keyword>
<dbReference type="RefSeq" id="WP_285967861.1">
    <property type="nucleotide sequence ID" value="NZ_CP127294.1"/>
</dbReference>
<dbReference type="Proteomes" id="UP001236014">
    <property type="component" value="Chromosome"/>
</dbReference>
<comment type="pathway">
    <text evidence="7">Carbohydrate degradation; glycolysis; pyruvate from D-glyceraldehyde 3-phosphate: step 3/5.</text>
</comment>
<dbReference type="Pfam" id="PF00300">
    <property type="entry name" value="His_Phos_1"/>
    <property type="match status" value="1"/>
</dbReference>
<comment type="catalytic activity">
    <reaction evidence="7">
        <text>(2R)-2-phosphoglycerate = (2R)-3-phosphoglycerate</text>
        <dbReference type="Rhea" id="RHEA:15901"/>
        <dbReference type="ChEBI" id="CHEBI:58272"/>
        <dbReference type="ChEBI" id="CHEBI:58289"/>
        <dbReference type="EC" id="5.4.2.11"/>
    </reaction>
</comment>
<evidence type="ECO:0000256" key="1">
    <source>
        <dbReference type="ARBA" id="ARBA00006717"/>
    </source>
</evidence>
<dbReference type="GO" id="GO:0004619">
    <property type="term" value="F:phosphoglycerate mutase activity"/>
    <property type="evidence" value="ECO:0007669"/>
    <property type="project" value="UniProtKB-EC"/>
</dbReference>
<gene>
    <name evidence="8" type="ORF">QRX50_37815</name>
</gene>
<comment type="similarity">
    <text evidence="1">Belongs to the phosphoglycerate mutase family. BPG-dependent PGAM subfamily.</text>
</comment>
<feature type="binding site" evidence="5">
    <location>
        <begin position="155"/>
        <end position="156"/>
    </location>
    <ligand>
        <name>substrate</name>
    </ligand>
</feature>
<dbReference type="InterPro" id="IPR029033">
    <property type="entry name" value="His_PPase_superfam"/>
</dbReference>
<feature type="binding site" evidence="5">
    <location>
        <begin position="111"/>
        <end position="112"/>
    </location>
    <ligand>
        <name>substrate</name>
    </ligand>
</feature>
<dbReference type="EC" id="5.4.2.11" evidence="7"/>
<evidence type="ECO:0000313" key="9">
    <source>
        <dbReference type="Proteomes" id="UP001236014"/>
    </source>
</evidence>
<evidence type="ECO:0000256" key="5">
    <source>
        <dbReference type="PIRSR" id="PIRSR613078-2"/>
    </source>
</evidence>
<keyword evidence="3 8" id="KW-0413">Isomerase</keyword>
<feature type="binding site" evidence="5">
    <location>
        <begin position="84"/>
        <end position="87"/>
    </location>
    <ligand>
        <name>substrate</name>
    </ligand>
</feature>
<reference evidence="8 9" key="1">
    <citation type="submission" date="2023-06" db="EMBL/GenBank/DDBJ databases">
        <authorList>
            <person name="Oyuntsetseg B."/>
            <person name="Kim S.B."/>
        </authorList>
    </citation>
    <scope>NUCLEOTIDE SEQUENCE [LARGE SCALE GENOMIC DNA]</scope>
    <source>
        <strain evidence="8 9">2-15</strain>
    </source>
</reference>
<protein>
    <recommendedName>
        <fullName evidence="7">2,3-bisphosphoglycerate-dependent phosphoglycerate mutase</fullName>
        <ecNumber evidence="7">5.4.2.11</ecNumber>
    </recommendedName>
</protein>
<comment type="function">
    <text evidence="7">Catalyzes the interconversion of 2-phosphoglycerate and 3-phosphoglycerate.</text>
</comment>
<dbReference type="PROSITE" id="PS00175">
    <property type="entry name" value="PG_MUTASE"/>
    <property type="match status" value="1"/>
</dbReference>
<dbReference type="SUPFAM" id="SSF53254">
    <property type="entry name" value="Phosphoglycerate mutase-like"/>
    <property type="match status" value="1"/>
</dbReference>
<name>A0A9Y2ICQ2_9PSEU</name>
<feature type="active site" description="Tele-phosphohistidine intermediate" evidence="4">
    <location>
        <position position="9"/>
    </location>
</feature>
<feature type="site" description="Transition state stabilizer" evidence="6">
    <location>
        <position position="154"/>
    </location>
</feature>
<dbReference type="NCBIfam" id="TIGR01258">
    <property type="entry name" value="pgm_1"/>
    <property type="match status" value="1"/>
</dbReference>
<dbReference type="InterPro" id="IPR001345">
    <property type="entry name" value="PG/BPGM_mutase_AS"/>
</dbReference>
<evidence type="ECO:0000313" key="8">
    <source>
        <dbReference type="EMBL" id="WIX77119.1"/>
    </source>
</evidence>